<dbReference type="SUPFAM" id="SSF48452">
    <property type="entry name" value="TPR-like"/>
    <property type="match status" value="1"/>
</dbReference>
<evidence type="ECO:0000313" key="2">
    <source>
        <dbReference type="EMBL" id="QQG36864.1"/>
    </source>
</evidence>
<feature type="chain" id="PRO_5032602391" description="Tetratricopeptide repeat protein" evidence="1">
    <location>
        <begin position="22"/>
        <end position="240"/>
    </location>
</feature>
<keyword evidence="1" id="KW-0732">Signal</keyword>
<dbReference type="AlphaFoldDB" id="A0A7T5R3Q1"/>
<dbReference type="Gene3D" id="1.25.40.10">
    <property type="entry name" value="Tetratricopeptide repeat domain"/>
    <property type="match status" value="1"/>
</dbReference>
<accession>A0A7T5R3Q1</accession>
<protein>
    <recommendedName>
        <fullName evidence="4">Tetratricopeptide repeat protein</fullName>
    </recommendedName>
</protein>
<feature type="signal peptide" evidence="1">
    <location>
        <begin position="1"/>
        <end position="21"/>
    </location>
</feature>
<dbReference type="EMBL" id="CP066681">
    <property type="protein sequence ID" value="QQG36864.1"/>
    <property type="molecule type" value="Genomic_DNA"/>
</dbReference>
<evidence type="ECO:0008006" key="4">
    <source>
        <dbReference type="Google" id="ProtNLM"/>
    </source>
</evidence>
<dbReference type="Proteomes" id="UP000595362">
    <property type="component" value="Chromosome"/>
</dbReference>
<dbReference type="InterPro" id="IPR011990">
    <property type="entry name" value="TPR-like_helical_dom_sf"/>
</dbReference>
<reference evidence="2 3" key="1">
    <citation type="submission" date="2020-07" db="EMBL/GenBank/DDBJ databases">
        <title>Huge and variable diversity of episymbiotic CPR bacteria and DPANN archaea in groundwater ecosystems.</title>
        <authorList>
            <person name="He C.Y."/>
            <person name="Keren R."/>
            <person name="Whittaker M."/>
            <person name="Farag I.F."/>
            <person name="Doudna J."/>
            <person name="Cate J.H.D."/>
            <person name="Banfield J.F."/>
        </authorList>
    </citation>
    <scope>NUCLEOTIDE SEQUENCE [LARGE SCALE GENOMIC DNA]</scope>
    <source>
        <strain evidence="2">NC_groundwater_70_Ag_B-0.1um_54_66</strain>
    </source>
</reference>
<evidence type="ECO:0000313" key="3">
    <source>
        <dbReference type="Proteomes" id="UP000595362"/>
    </source>
</evidence>
<sequence length="240" mass="26311">MKKFLRVAAAFLLIPATPALVQTTPAQAQMPVPAAARQDDTLSEQIGALQDEWARIKYQVPEEETQLQAIKALEGKAAQLSSSYPDRAEPKIWEAIILSTDAGIAKGMSALPKVEKAKGLLEQAEKIDSRALDGSAHTSLGSLYYQVPGWPVGFGDDELAEKHLQMALQINPHGIDPNFFYGDFLLQDRRYEEAKAYLEKALLAPDRPGRALADAGRRQEIKAALAKIAEKKKTEGKSFN</sequence>
<name>A0A7T5R3Q1_9BACT</name>
<organism evidence="2 3">
    <name type="scientific">Micavibrio aeruginosavorus</name>
    <dbReference type="NCBI Taxonomy" id="349221"/>
    <lineage>
        <taxon>Bacteria</taxon>
        <taxon>Pseudomonadati</taxon>
        <taxon>Bdellovibrionota</taxon>
        <taxon>Bdellovibrionia</taxon>
        <taxon>Bdellovibrionales</taxon>
        <taxon>Pseudobdellovibrionaceae</taxon>
        <taxon>Micavibrio</taxon>
    </lineage>
</organism>
<gene>
    <name evidence="2" type="ORF">HYS17_03570</name>
</gene>
<proteinExistence type="predicted"/>
<evidence type="ECO:0000256" key="1">
    <source>
        <dbReference type="SAM" id="SignalP"/>
    </source>
</evidence>